<keyword evidence="3" id="KW-1185">Reference proteome</keyword>
<evidence type="ECO:0000313" key="3">
    <source>
        <dbReference type="Proteomes" id="UP001222027"/>
    </source>
</evidence>
<dbReference type="Proteomes" id="UP001222027">
    <property type="component" value="Unassembled WGS sequence"/>
</dbReference>
<accession>A0AAV8QNH8</accession>
<protein>
    <submittedName>
        <fullName evidence="2">Uncharacterized protein</fullName>
    </submittedName>
</protein>
<gene>
    <name evidence="2" type="ORF">OPV22_020524</name>
</gene>
<sequence>MGLTIAIFVEQAEGLLELGDLLVGELLRHGSSTQQRSTSTEIEMERSLGGTKKRSISRWKEKRERPRALRALEFGGGFRFGLPRSPLPRRSSKGPTVSNGLRVTVVLYETNPILHSANGIRMITHVI</sequence>
<feature type="region of interest" description="Disordered" evidence="1">
    <location>
        <begin position="30"/>
        <end position="60"/>
    </location>
</feature>
<dbReference type="AlphaFoldDB" id="A0AAV8QNH8"/>
<proteinExistence type="predicted"/>
<organism evidence="2 3">
    <name type="scientific">Ensete ventricosum</name>
    <name type="common">Abyssinian banana</name>
    <name type="synonym">Musa ensete</name>
    <dbReference type="NCBI Taxonomy" id="4639"/>
    <lineage>
        <taxon>Eukaryota</taxon>
        <taxon>Viridiplantae</taxon>
        <taxon>Streptophyta</taxon>
        <taxon>Embryophyta</taxon>
        <taxon>Tracheophyta</taxon>
        <taxon>Spermatophyta</taxon>
        <taxon>Magnoliopsida</taxon>
        <taxon>Liliopsida</taxon>
        <taxon>Zingiberales</taxon>
        <taxon>Musaceae</taxon>
        <taxon>Ensete</taxon>
    </lineage>
</organism>
<comment type="caution">
    <text evidence="2">The sequence shown here is derived from an EMBL/GenBank/DDBJ whole genome shotgun (WGS) entry which is preliminary data.</text>
</comment>
<dbReference type="EMBL" id="JAQQAF010000006">
    <property type="protein sequence ID" value="KAJ8476797.1"/>
    <property type="molecule type" value="Genomic_DNA"/>
</dbReference>
<feature type="compositionally biased region" description="Polar residues" evidence="1">
    <location>
        <begin position="30"/>
        <end position="41"/>
    </location>
</feature>
<evidence type="ECO:0000256" key="1">
    <source>
        <dbReference type="SAM" id="MobiDB-lite"/>
    </source>
</evidence>
<name>A0AAV8QNH8_ENSVE</name>
<reference evidence="2 3" key="1">
    <citation type="submission" date="2022-12" db="EMBL/GenBank/DDBJ databases">
        <title>Chromosome-scale assembly of the Ensete ventricosum genome.</title>
        <authorList>
            <person name="Dussert Y."/>
            <person name="Stocks J."/>
            <person name="Wendawek A."/>
            <person name="Woldeyes F."/>
            <person name="Nichols R.A."/>
            <person name="Borrell J.S."/>
        </authorList>
    </citation>
    <scope>NUCLEOTIDE SEQUENCE [LARGE SCALE GENOMIC DNA]</scope>
    <source>
        <strain evidence="3">cv. Maze</strain>
        <tissue evidence="2">Seeds</tissue>
    </source>
</reference>
<evidence type="ECO:0000313" key="2">
    <source>
        <dbReference type="EMBL" id="KAJ8476797.1"/>
    </source>
</evidence>